<sequence length="274" mass="31763">MKWTGHNIQLSNGDKTLENALLLGESAMWKSIVNSLDLFFPGKKEERKKLRVVDLGCLEGGYAVEFAKLGFDTLGIDAREENIQKCNYVKSDLGLTNLNFVKDDVRNLASYGKFDIVLCYGLLYHLNDPIAFLKTISNCTNKLLFLNTHYATERDVRYRLGPLNKHLFGPFQAKTKFLEFTKNYCLGPITSHEGYRGRWFKEYKKNASAGKIEKMLWASYNNDKSFWLCKKDLTLALHEVKFNSVFEQFNYTGDMYTHDFSYYYSRSMFVGVKH</sequence>
<keyword evidence="3" id="KW-1185">Reference proteome</keyword>
<dbReference type="EMBL" id="LWBO01000084">
    <property type="protein sequence ID" value="OQP39324.1"/>
    <property type="molecule type" value="Genomic_DNA"/>
</dbReference>
<evidence type="ECO:0000259" key="1">
    <source>
        <dbReference type="Pfam" id="PF13847"/>
    </source>
</evidence>
<dbReference type="GO" id="GO:0032259">
    <property type="term" value="P:methylation"/>
    <property type="evidence" value="ECO:0007669"/>
    <property type="project" value="UniProtKB-KW"/>
</dbReference>
<keyword evidence="2" id="KW-0808">Transferase</keyword>
<evidence type="ECO:0000313" key="2">
    <source>
        <dbReference type="EMBL" id="OQP39324.1"/>
    </source>
</evidence>
<dbReference type="RefSeq" id="WP_014216894.1">
    <property type="nucleotide sequence ID" value="NZ_LWBO01000084.1"/>
</dbReference>
<evidence type="ECO:0000313" key="3">
    <source>
        <dbReference type="Proteomes" id="UP000192277"/>
    </source>
</evidence>
<dbReference type="Gene3D" id="3.40.50.150">
    <property type="entry name" value="Vaccinia Virus protein VP39"/>
    <property type="match status" value="1"/>
</dbReference>
<feature type="domain" description="Methyltransferase" evidence="1">
    <location>
        <begin position="48"/>
        <end position="142"/>
    </location>
</feature>
<gene>
    <name evidence="2" type="ORF">A4D02_18575</name>
</gene>
<dbReference type="Proteomes" id="UP000192277">
    <property type="component" value="Unassembled WGS sequence"/>
</dbReference>
<organism evidence="2 3">
    <name type="scientific">Niastella koreensis</name>
    <dbReference type="NCBI Taxonomy" id="354356"/>
    <lineage>
        <taxon>Bacteria</taxon>
        <taxon>Pseudomonadati</taxon>
        <taxon>Bacteroidota</taxon>
        <taxon>Chitinophagia</taxon>
        <taxon>Chitinophagales</taxon>
        <taxon>Chitinophagaceae</taxon>
        <taxon>Niastella</taxon>
    </lineage>
</organism>
<dbReference type="Pfam" id="PF13847">
    <property type="entry name" value="Methyltransf_31"/>
    <property type="match status" value="1"/>
</dbReference>
<comment type="caution">
    <text evidence="2">The sequence shown here is derived from an EMBL/GenBank/DDBJ whole genome shotgun (WGS) entry which is preliminary data.</text>
</comment>
<protein>
    <submittedName>
        <fullName evidence="2">Methyltransferase type 11</fullName>
    </submittedName>
</protein>
<accession>A0ABX3NMB5</accession>
<dbReference type="GO" id="GO:0008168">
    <property type="term" value="F:methyltransferase activity"/>
    <property type="evidence" value="ECO:0007669"/>
    <property type="project" value="UniProtKB-KW"/>
</dbReference>
<name>A0ABX3NMB5_9BACT</name>
<dbReference type="InterPro" id="IPR029063">
    <property type="entry name" value="SAM-dependent_MTases_sf"/>
</dbReference>
<dbReference type="SUPFAM" id="SSF53335">
    <property type="entry name" value="S-adenosyl-L-methionine-dependent methyltransferases"/>
    <property type="match status" value="1"/>
</dbReference>
<dbReference type="PANTHER" id="PTHR43861">
    <property type="entry name" value="TRANS-ACONITATE 2-METHYLTRANSFERASE-RELATED"/>
    <property type="match status" value="1"/>
</dbReference>
<keyword evidence="2" id="KW-0489">Methyltransferase</keyword>
<reference evidence="2 3" key="1">
    <citation type="submission" date="2016-04" db="EMBL/GenBank/DDBJ databases">
        <authorList>
            <person name="Chen L."/>
            <person name="Zhuang W."/>
            <person name="Wang G."/>
        </authorList>
    </citation>
    <scope>NUCLEOTIDE SEQUENCE [LARGE SCALE GENOMIC DNA]</scope>
    <source>
        <strain evidence="3">GR20</strain>
    </source>
</reference>
<proteinExistence type="predicted"/>
<dbReference type="CDD" id="cd02440">
    <property type="entry name" value="AdoMet_MTases"/>
    <property type="match status" value="1"/>
</dbReference>
<dbReference type="InterPro" id="IPR025714">
    <property type="entry name" value="Methyltranfer_dom"/>
</dbReference>